<reference evidence="2" key="5">
    <citation type="submission" date="2015-06" db="UniProtKB">
        <authorList>
            <consortium name="EnsemblFungi"/>
        </authorList>
    </citation>
    <scope>IDENTIFICATION</scope>
    <source>
        <strain evidence="2">ATCC 64411</strain>
    </source>
</reference>
<dbReference type="Gene3D" id="3.10.490.10">
    <property type="entry name" value="Gamma-glutamyl cyclotransferase-like"/>
    <property type="match status" value="1"/>
</dbReference>
<dbReference type="eggNOG" id="ENOG502SUVS">
    <property type="taxonomic scope" value="Eukaryota"/>
</dbReference>
<sequence>MQPSRSSSPSPRGYDLSLKHVAAATVTRFYFSYGVNMRGSAMRAKCAGSRAVGLALLRGHTWIVNALGLANVVRTDRLREVVGAAGNEASPHTSDGGEGVYGVVYELQPDDERWLDVFQDTAEKYRKWVLDVELIRGPPGSTTTTTTTTVPALVYLNSSRRCMVPRWPREARYADKMNRAIDCARDKFQLPDGYVEKAIRPTISASLESQRYSEIEDLDEVLDQPILTRAEINFWK</sequence>
<dbReference type="VEuPathDB" id="FungiDB:MAPG_02600"/>
<reference evidence="1" key="3">
    <citation type="submission" date="2011-03" db="EMBL/GenBank/DDBJ databases">
        <title>Annotation of Magnaporthe poae ATCC 64411.</title>
        <authorList>
            <person name="Ma L.-J."/>
            <person name="Dead R."/>
            <person name="Young S.K."/>
            <person name="Zeng Q."/>
            <person name="Gargeya S."/>
            <person name="Fitzgerald M."/>
            <person name="Haas B."/>
            <person name="Abouelleil A."/>
            <person name="Alvarado L."/>
            <person name="Arachchi H.M."/>
            <person name="Berlin A."/>
            <person name="Brown A."/>
            <person name="Chapman S.B."/>
            <person name="Chen Z."/>
            <person name="Dunbar C."/>
            <person name="Freedman E."/>
            <person name="Gearin G."/>
            <person name="Gellesch M."/>
            <person name="Goldberg J."/>
            <person name="Griggs A."/>
            <person name="Gujja S."/>
            <person name="Heiman D."/>
            <person name="Howarth C."/>
            <person name="Larson L."/>
            <person name="Lui A."/>
            <person name="MacDonald P.J.P."/>
            <person name="Mehta T."/>
            <person name="Montmayeur A."/>
            <person name="Murphy C."/>
            <person name="Neiman D."/>
            <person name="Pearson M."/>
            <person name="Priest M."/>
            <person name="Roberts A."/>
            <person name="Saif S."/>
            <person name="Shea T."/>
            <person name="Shenoy N."/>
            <person name="Sisk P."/>
            <person name="Stolte C."/>
            <person name="Sykes S."/>
            <person name="Yandava C."/>
            <person name="Wortman J."/>
            <person name="Nusbaum C."/>
            <person name="Birren B."/>
        </authorList>
    </citation>
    <scope>NUCLEOTIDE SEQUENCE</scope>
    <source>
        <strain evidence="1">ATCC 64411</strain>
    </source>
</reference>
<reference evidence="3" key="2">
    <citation type="submission" date="2010-05" db="EMBL/GenBank/DDBJ databases">
        <title>The genome sequence of Magnaporthe poae strain ATCC 64411.</title>
        <authorList>
            <person name="Ma L.-J."/>
            <person name="Dead R."/>
            <person name="Young S."/>
            <person name="Zeng Q."/>
            <person name="Koehrsen M."/>
            <person name="Alvarado L."/>
            <person name="Berlin A."/>
            <person name="Chapman S.B."/>
            <person name="Chen Z."/>
            <person name="Freedman E."/>
            <person name="Gellesch M."/>
            <person name="Goldberg J."/>
            <person name="Griggs A."/>
            <person name="Gujja S."/>
            <person name="Heilman E.R."/>
            <person name="Heiman D."/>
            <person name="Hepburn T."/>
            <person name="Howarth C."/>
            <person name="Jen D."/>
            <person name="Larson L."/>
            <person name="Mehta T."/>
            <person name="Neiman D."/>
            <person name="Pearson M."/>
            <person name="Roberts A."/>
            <person name="Saif S."/>
            <person name="Shea T."/>
            <person name="Shenoy N."/>
            <person name="Sisk P."/>
            <person name="Stolte C."/>
            <person name="Sykes S."/>
            <person name="Walk T."/>
            <person name="White J."/>
            <person name="Yandava C."/>
            <person name="Haas B."/>
            <person name="Nusbaum C."/>
            <person name="Birren B."/>
        </authorList>
    </citation>
    <scope>NUCLEOTIDE SEQUENCE [LARGE SCALE GENOMIC DNA]</scope>
    <source>
        <strain evidence="3">ATCC 64411 / 73-15</strain>
    </source>
</reference>
<dbReference type="STRING" id="644358.A0A0C4DRT4"/>
<evidence type="ECO:0000313" key="2">
    <source>
        <dbReference type="EnsemblFungi" id="MAPG_02600T0"/>
    </source>
</evidence>
<dbReference type="CDD" id="cd06661">
    <property type="entry name" value="GGCT_like"/>
    <property type="match status" value="1"/>
</dbReference>
<reference evidence="1" key="1">
    <citation type="submission" date="2010-05" db="EMBL/GenBank/DDBJ databases">
        <title>The Genome Sequence of Magnaporthe poae strain ATCC 64411.</title>
        <authorList>
            <consortium name="The Broad Institute Genome Sequencing Platform"/>
            <consortium name="Broad Institute Genome Sequencing Center for Infectious Disease"/>
            <person name="Ma L.-J."/>
            <person name="Dead R."/>
            <person name="Young S."/>
            <person name="Zeng Q."/>
            <person name="Koehrsen M."/>
            <person name="Alvarado L."/>
            <person name="Berlin A."/>
            <person name="Chapman S.B."/>
            <person name="Chen Z."/>
            <person name="Freedman E."/>
            <person name="Gellesch M."/>
            <person name="Goldberg J."/>
            <person name="Griggs A."/>
            <person name="Gujja S."/>
            <person name="Heilman E.R."/>
            <person name="Heiman D."/>
            <person name="Hepburn T."/>
            <person name="Howarth C."/>
            <person name="Jen D."/>
            <person name="Larson L."/>
            <person name="Mehta T."/>
            <person name="Neiman D."/>
            <person name="Pearson M."/>
            <person name="Roberts A."/>
            <person name="Saif S."/>
            <person name="Shea T."/>
            <person name="Shenoy N."/>
            <person name="Sisk P."/>
            <person name="Stolte C."/>
            <person name="Sykes S."/>
            <person name="Walk T."/>
            <person name="White J."/>
            <person name="Yandava C."/>
            <person name="Haas B."/>
            <person name="Nusbaum C."/>
            <person name="Birren B."/>
        </authorList>
    </citation>
    <scope>NUCLEOTIDE SEQUENCE</scope>
    <source>
        <strain evidence="1">ATCC 64411</strain>
    </source>
</reference>
<dbReference type="EMBL" id="ADBL01000640">
    <property type="status" value="NOT_ANNOTATED_CDS"/>
    <property type="molecule type" value="Genomic_DNA"/>
</dbReference>
<organism evidence="2 3">
    <name type="scientific">Magnaporthiopsis poae (strain ATCC 64411 / 73-15)</name>
    <name type="common">Kentucky bluegrass fungus</name>
    <name type="synonym">Magnaporthe poae</name>
    <dbReference type="NCBI Taxonomy" id="644358"/>
    <lineage>
        <taxon>Eukaryota</taxon>
        <taxon>Fungi</taxon>
        <taxon>Dikarya</taxon>
        <taxon>Ascomycota</taxon>
        <taxon>Pezizomycotina</taxon>
        <taxon>Sordariomycetes</taxon>
        <taxon>Sordariomycetidae</taxon>
        <taxon>Magnaporthales</taxon>
        <taxon>Magnaporthaceae</taxon>
        <taxon>Magnaporthiopsis</taxon>
    </lineage>
</organism>
<dbReference type="InterPro" id="IPR013024">
    <property type="entry name" value="GGCT-like"/>
</dbReference>
<evidence type="ECO:0000313" key="1">
    <source>
        <dbReference type="EMBL" id="KLU83543.1"/>
    </source>
</evidence>
<dbReference type="AlphaFoldDB" id="A0A0C4DRT4"/>
<proteinExistence type="predicted"/>
<evidence type="ECO:0000313" key="3">
    <source>
        <dbReference type="Proteomes" id="UP000011715"/>
    </source>
</evidence>
<dbReference type="SUPFAM" id="SSF110857">
    <property type="entry name" value="Gamma-glutamyl cyclotransferase-like"/>
    <property type="match status" value="1"/>
</dbReference>
<dbReference type="InterPro" id="IPR036568">
    <property type="entry name" value="GGCT-like_sf"/>
</dbReference>
<dbReference type="Proteomes" id="UP000011715">
    <property type="component" value="Unassembled WGS sequence"/>
</dbReference>
<gene>
    <name evidence="1" type="ORF">MAPG_02600</name>
</gene>
<dbReference type="EnsemblFungi" id="MAPG_02600T0">
    <property type="protein sequence ID" value="MAPG_02600T0"/>
    <property type="gene ID" value="MAPG_02600"/>
</dbReference>
<dbReference type="EMBL" id="GL876967">
    <property type="protein sequence ID" value="KLU83543.1"/>
    <property type="molecule type" value="Genomic_DNA"/>
</dbReference>
<keyword evidence="3" id="KW-1185">Reference proteome</keyword>
<reference evidence="2" key="4">
    <citation type="journal article" date="2015" name="G3 (Bethesda)">
        <title>Genome sequences of three phytopathogenic species of the Magnaporthaceae family of fungi.</title>
        <authorList>
            <person name="Okagaki L.H."/>
            <person name="Nunes C.C."/>
            <person name="Sailsbery J."/>
            <person name="Clay B."/>
            <person name="Brown D."/>
            <person name="John T."/>
            <person name="Oh Y."/>
            <person name="Young N."/>
            <person name="Fitzgerald M."/>
            <person name="Haas B.J."/>
            <person name="Zeng Q."/>
            <person name="Young S."/>
            <person name="Adiconis X."/>
            <person name="Fan L."/>
            <person name="Levin J.Z."/>
            <person name="Mitchell T.K."/>
            <person name="Okubara P.A."/>
            <person name="Farman M.L."/>
            <person name="Kohn L.M."/>
            <person name="Birren B."/>
            <person name="Ma L.-J."/>
            <person name="Dean R.A."/>
        </authorList>
    </citation>
    <scope>NUCLEOTIDE SEQUENCE</scope>
    <source>
        <strain evidence="2">ATCC 64411 / 73-15</strain>
    </source>
</reference>
<name>A0A0C4DRT4_MAGP6</name>
<dbReference type="OrthoDB" id="2924818at2759"/>
<accession>A0A0C4DRT4</accession>
<protein>
    <submittedName>
        <fullName evidence="1 2">Uncharacterized protein</fullName>
    </submittedName>
</protein>